<dbReference type="SUPFAM" id="SSF53098">
    <property type="entry name" value="Ribonuclease H-like"/>
    <property type="match status" value="1"/>
</dbReference>
<dbReference type="Gene3D" id="3.30.420.10">
    <property type="entry name" value="Ribonuclease H-like superfamily/Ribonuclease H"/>
    <property type="match status" value="1"/>
</dbReference>
<protein>
    <recommendedName>
        <fullName evidence="1">Integrase zinc-binding domain-containing protein</fullName>
    </recommendedName>
</protein>
<feature type="domain" description="Integrase zinc-binding" evidence="1">
    <location>
        <begin position="126"/>
        <end position="179"/>
    </location>
</feature>
<dbReference type="Proteomes" id="UP000271974">
    <property type="component" value="Unassembled WGS sequence"/>
</dbReference>
<keyword evidence="3" id="KW-1185">Reference proteome</keyword>
<dbReference type="STRING" id="188477.A0A433T9Q0"/>
<gene>
    <name evidence="2" type="ORF">EGW08_013926</name>
</gene>
<dbReference type="InterPro" id="IPR050951">
    <property type="entry name" value="Retrovirus_Pol_polyprotein"/>
</dbReference>
<sequence>MPSPDTRLENLHHSTSQMMLLQQDTPGEVTLPQDFLATNRTSEPESTMSCSGNTSLPNPAVKSITWADILTEISSDPTMQQLLAAAENGFPTSKHDLPSELCQYHQYRDRLTSFDGVILYNDRIVIPPGLRQTVLHSLHAAHQGTSQMCSRAESSFFWPGMTTEIQQMRLRCSSCNRMSISTHFSAFVLTSLATLATTTVIVDRYSHWPIVEKSTNGSLGLISALRRTFVTYGIGDELSSDGGPKANATRTFLRNWGVHHRVSSVAFPHSNCRAEVGVKTIKRLITQNTGPGGDLDTDAFQRAILQYRNTPDRDTNLSPAMCLFGRPIPIEFILPPKTLRGA</sequence>
<accession>A0A433T9Q0</accession>
<dbReference type="GO" id="GO:0003676">
    <property type="term" value="F:nucleic acid binding"/>
    <property type="evidence" value="ECO:0007669"/>
    <property type="project" value="InterPro"/>
</dbReference>
<organism evidence="2 3">
    <name type="scientific">Elysia chlorotica</name>
    <name type="common">Eastern emerald elysia</name>
    <name type="synonym">Sea slug</name>
    <dbReference type="NCBI Taxonomy" id="188477"/>
    <lineage>
        <taxon>Eukaryota</taxon>
        <taxon>Metazoa</taxon>
        <taxon>Spiralia</taxon>
        <taxon>Lophotrochozoa</taxon>
        <taxon>Mollusca</taxon>
        <taxon>Gastropoda</taxon>
        <taxon>Heterobranchia</taxon>
        <taxon>Euthyneura</taxon>
        <taxon>Panpulmonata</taxon>
        <taxon>Sacoglossa</taxon>
        <taxon>Placobranchoidea</taxon>
        <taxon>Plakobranchidae</taxon>
        <taxon>Elysia</taxon>
    </lineage>
</organism>
<proteinExistence type="predicted"/>
<evidence type="ECO:0000313" key="3">
    <source>
        <dbReference type="Proteomes" id="UP000271974"/>
    </source>
</evidence>
<name>A0A433T9Q0_ELYCH</name>
<dbReference type="FunFam" id="1.10.340.70:FF:000003">
    <property type="entry name" value="Protein CBG25708"/>
    <property type="match status" value="1"/>
</dbReference>
<dbReference type="InterPro" id="IPR041588">
    <property type="entry name" value="Integrase_H2C2"/>
</dbReference>
<dbReference type="Gene3D" id="1.10.340.70">
    <property type="match status" value="1"/>
</dbReference>
<reference evidence="2 3" key="1">
    <citation type="submission" date="2019-01" db="EMBL/GenBank/DDBJ databases">
        <title>A draft genome assembly of the solar-powered sea slug Elysia chlorotica.</title>
        <authorList>
            <person name="Cai H."/>
            <person name="Li Q."/>
            <person name="Fang X."/>
            <person name="Li J."/>
            <person name="Curtis N.E."/>
            <person name="Altenburger A."/>
            <person name="Shibata T."/>
            <person name="Feng M."/>
            <person name="Maeda T."/>
            <person name="Schwartz J.A."/>
            <person name="Shigenobu S."/>
            <person name="Lundholm N."/>
            <person name="Nishiyama T."/>
            <person name="Yang H."/>
            <person name="Hasebe M."/>
            <person name="Li S."/>
            <person name="Pierce S.K."/>
            <person name="Wang J."/>
        </authorList>
    </citation>
    <scope>NUCLEOTIDE SEQUENCE [LARGE SCALE GENOMIC DNA]</scope>
    <source>
        <strain evidence="2">EC2010</strain>
        <tissue evidence="2">Whole organism of an adult</tissue>
    </source>
</reference>
<comment type="caution">
    <text evidence="2">The sequence shown here is derived from an EMBL/GenBank/DDBJ whole genome shotgun (WGS) entry which is preliminary data.</text>
</comment>
<evidence type="ECO:0000313" key="2">
    <source>
        <dbReference type="EMBL" id="RUS78322.1"/>
    </source>
</evidence>
<dbReference type="Pfam" id="PF17921">
    <property type="entry name" value="Integrase_H2C2"/>
    <property type="match status" value="1"/>
</dbReference>
<dbReference type="InterPro" id="IPR036397">
    <property type="entry name" value="RNaseH_sf"/>
</dbReference>
<dbReference type="PANTHER" id="PTHR37984">
    <property type="entry name" value="PROTEIN CBG26694"/>
    <property type="match status" value="1"/>
</dbReference>
<dbReference type="AlphaFoldDB" id="A0A433T9Q0"/>
<dbReference type="InterPro" id="IPR012337">
    <property type="entry name" value="RNaseH-like_sf"/>
</dbReference>
<dbReference type="EMBL" id="RQTK01000518">
    <property type="protein sequence ID" value="RUS78322.1"/>
    <property type="molecule type" value="Genomic_DNA"/>
</dbReference>
<dbReference type="PANTHER" id="PTHR37984:SF7">
    <property type="entry name" value="INTEGRASE CATALYTIC DOMAIN-CONTAINING PROTEIN"/>
    <property type="match status" value="1"/>
</dbReference>
<dbReference type="OrthoDB" id="2286242at2759"/>
<evidence type="ECO:0000259" key="1">
    <source>
        <dbReference type="Pfam" id="PF17921"/>
    </source>
</evidence>